<feature type="domain" description="PAS" evidence="8">
    <location>
        <begin position="20"/>
        <end position="71"/>
    </location>
</feature>
<dbReference type="InterPro" id="IPR000014">
    <property type="entry name" value="PAS"/>
</dbReference>
<dbReference type="Pfam" id="PF00989">
    <property type="entry name" value="PAS"/>
    <property type="match status" value="1"/>
</dbReference>
<accession>A0A4Z0CB28</accession>
<name>A0A4Z0CB28_9BURK</name>
<dbReference type="EMBL" id="SMLM01000001">
    <property type="protein sequence ID" value="TFZ07560.1"/>
    <property type="molecule type" value="Genomic_DNA"/>
</dbReference>
<dbReference type="PRINTS" id="PR00344">
    <property type="entry name" value="BCTRLSENSOR"/>
</dbReference>
<dbReference type="Pfam" id="PF00512">
    <property type="entry name" value="HisKA"/>
    <property type="match status" value="1"/>
</dbReference>
<keyword evidence="3" id="KW-0597">Phosphoprotein</keyword>
<dbReference type="Gene3D" id="1.10.287.130">
    <property type="match status" value="1"/>
</dbReference>
<dbReference type="GO" id="GO:0007234">
    <property type="term" value="P:osmosensory signaling via phosphorelay pathway"/>
    <property type="evidence" value="ECO:0007669"/>
    <property type="project" value="TreeGrafter"/>
</dbReference>
<dbReference type="Proteomes" id="UP000298180">
    <property type="component" value="Unassembled WGS sequence"/>
</dbReference>
<evidence type="ECO:0000256" key="3">
    <source>
        <dbReference type="ARBA" id="ARBA00022553"/>
    </source>
</evidence>
<comment type="caution">
    <text evidence="9">The sequence shown here is derived from an EMBL/GenBank/DDBJ whole genome shotgun (WGS) entry which is preliminary data.</text>
</comment>
<dbReference type="InterPro" id="IPR050351">
    <property type="entry name" value="BphY/WalK/GraS-like"/>
</dbReference>
<evidence type="ECO:0000256" key="5">
    <source>
        <dbReference type="ARBA" id="ARBA00022777"/>
    </source>
</evidence>
<dbReference type="PROSITE" id="PS50112">
    <property type="entry name" value="PAS"/>
    <property type="match status" value="1"/>
</dbReference>
<dbReference type="GO" id="GO:0000156">
    <property type="term" value="F:phosphorelay response regulator activity"/>
    <property type="evidence" value="ECO:0007669"/>
    <property type="project" value="TreeGrafter"/>
</dbReference>
<dbReference type="Gene3D" id="3.30.565.10">
    <property type="entry name" value="Histidine kinase-like ATPase, C-terminal domain"/>
    <property type="match status" value="1"/>
</dbReference>
<dbReference type="PANTHER" id="PTHR42878">
    <property type="entry name" value="TWO-COMPONENT HISTIDINE KINASE"/>
    <property type="match status" value="1"/>
</dbReference>
<dbReference type="AlphaFoldDB" id="A0A4Z0CB28"/>
<organism evidence="9 10">
    <name type="scientific">Ramlibacter henchirensis</name>
    <dbReference type="NCBI Taxonomy" id="204072"/>
    <lineage>
        <taxon>Bacteria</taxon>
        <taxon>Pseudomonadati</taxon>
        <taxon>Pseudomonadota</taxon>
        <taxon>Betaproteobacteria</taxon>
        <taxon>Burkholderiales</taxon>
        <taxon>Comamonadaceae</taxon>
        <taxon>Ramlibacter</taxon>
    </lineage>
</organism>
<dbReference type="InterPro" id="IPR004358">
    <property type="entry name" value="Sig_transdc_His_kin-like_C"/>
</dbReference>
<evidence type="ECO:0000313" key="9">
    <source>
        <dbReference type="EMBL" id="TFZ07560.1"/>
    </source>
</evidence>
<keyword evidence="10" id="KW-1185">Reference proteome</keyword>
<dbReference type="InterPro" id="IPR036097">
    <property type="entry name" value="HisK_dim/P_sf"/>
</dbReference>
<dbReference type="InterPro" id="IPR003594">
    <property type="entry name" value="HATPase_dom"/>
</dbReference>
<dbReference type="SMART" id="SM00091">
    <property type="entry name" value="PAS"/>
    <property type="match status" value="1"/>
</dbReference>
<evidence type="ECO:0000313" key="10">
    <source>
        <dbReference type="Proteomes" id="UP000298180"/>
    </source>
</evidence>
<comment type="catalytic activity">
    <reaction evidence="1">
        <text>ATP + protein L-histidine = ADP + protein N-phospho-L-histidine.</text>
        <dbReference type="EC" id="2.7.13.3"/>
    </reaction>
</comment>
<keyword evidence="5" id="KW-0418">Kinase</keyword>
<dbReference type="InterPro" id="IPR036890">
    <property type="entry name" value="HATPase_C_sf"/>
</dbReference>
<dbReference type="EC" id="2.7.13.3" evidence="2"/>
<dbReference type="Pfam" id="PF02518">
    <property type="entry name" value="HATPase_c"/>
    <property type="match status" value="1"/>
</dbReference>
<keyword evidence="4" id="KW-0808">Transferase</keyword>
<dbReference type="GO" id="GO:0006355">
    <property type="term" value="P:regulation of DNA-templated transcription"/>
    <property type="evidence" value="ECO:0007669"/>
    <property type="project" value="InterPro"/>
</dbReference>
<dbReference type="SMART" id="SM00387">
    <property type="entry name" value="HATPase_c"/>
    <property type="match status" value="1"/>
</dbReference>
<protein>
    <recommendedName>
        <fullName evidence="2">histidine kinase</fullName>
        <ecNumber evidence="2">2.7.13.3</ecNumber>
    </recommendedName>
</protein>
<dbReference type="GO" id="GO:0030295">
    <property type="term" value="F:protein kinase activator activity"/>
    <property type="evidence" value="ECO:0007669"/>
    <property type="project" value="TreeGrafter"/>
</dbReference>
<dbReference type="NCBIfam" id="TIGR00229">
    <property type="entry name" value="sensory_box"/>
    <property type="match status" value="1"/>
</dbReference>
<dbReference type="InterPro" id="IPR005467">
    <property type="entry name" value="His_kinase_dom"/>
</dbReference>
<dbReference type="PROSITE" id="PS50109">
    <property type="entry name" value="HIS_KIN"/>
    <property type="match status" value="1"/>
</dbReference>
<evidence type="ECO:0000259" key="7">
    <source>
        <dbReference type="PROSITE" id="PS50109"/>
    </source>
</evidence>
<dbReference type="SUPFAM" id="SSF55874">
    <property type="entry name" value="ATPase domain of HSP90 chaperone/DNA topoisomerase II/histidine kinase"/>
    <property type="match status" value="1"/>
</dbReference>
<evidence type="ECO:0000259" key="8">
    <source>
        <dbReference type="PROSITE" id="PS50112"/>
    </source>
</evidence>
<keyword evidence="6" id="KW-0472">Membrane</keyword>
<gene>
    <name evidence="9" type="ORF">EZ313_10630</name>
</gene>
<feature type="domain" description="Histidine kinase" evidence="7">
    <location>
        <begin position="176"/>
        <end position="389"/>
    </location>
</feature>
<dbReference type="SUPFAM" id="SSF55785">
    <property type="entry name" value="PYP-like sensor domain (PAS domain)"/>
    <property type="match status" value="1"/>
</dbReference>
<dbReference type="CDD" id="cd00082">
    <property type="entry name" value="HisKA"/>
    <property type="match status" value="1"/>
</dbReference>
<dbReference type="SMART" id="SM00388">
    <property type="entry name" value="HisKA"/>
    <property type="match status" value="1"/>
</dbReference>
<evidence type="ECO:0000256" key="6">
    <source>
        <dbReference type="ARBA" id="ARBA00023136"/>
    </source>
</evidence>
<dbReference type="GO" id="GO:0016020">
    <property type="term" value="C:membrane"/>
    <property type="evidence" value="ECO:0007669"/>
    <property type="project" value="UniProtKB-SubCell"/>
</dbReference>
<dbReference type="CDD" id="cd00130">
    <property type="entry name" value="PAS"/>
    <property type="match status" value="1"/>
</dbReference>
<reference evidence="9 10" key="1">
    <citation type="submission" date="2019-03" db="EMBL/GenBank/DDBJ databases">
        <title>Ramlibacter henchirensis DSM 14656, whole genome shotgun sequence.</title>
        <authorList>
            <person name="Zhang X."/>
            <person name="Feng G."/>
            <person name="Zhu H."/>
        </authorList>
    </citation>
    <scope>NUCLEOTIDE SEQUENCE [LARGE SCALE GENOMIC DNA]</scope>
    <source>
        <strain evidence="9 10">DSM 14656</strain>
    </source>
</reference>
<dbReference type="InterPro" id="IPR035965">
    <property type="entry name" value="PAS-like_dom_sf"/>
</dbReference>
<dbReference type="GO" id="GO:0000155">
    <property type="term" value="F:phosphorelay sensor kinase activity"/>
    <property type="evidence" value="ECO:0007669"/>
    <property type="project" value="InterPro"/>
</dbReference>
<dbReference type="InterPro" id="IPR013767">
    <property type="entry name" value="PAS_fold"/>
</dbReference>
<evidence type="ECO:0000256" key="2">
    <source>
        <dbReference type="ARBA" id="ARBA00012438"/>
    </source>
</evidence>
<dbReference type="Gene3D" id="3.30.450.20">
    <property type="entry name" value="PAS domain"/>
    <property type="match status" value="1"/>
</dbReference>
<dbReference type="OrthoDB" id="8807260at2"/>
<evidence type="ECO:0000256" key="1">
    <source>
        <dbReference type="ARBA" id="ARBA00000085"/>
    </source>
</evidence>
<sequence length="389" mass="42006">MPSTPSWQPKASDVPGGAALPAELQRALDEAPCGLLRTDAQGTILRVNLTFCRWVGYEREELLGRKLQDLLTVGARIFHLTHLAPLMQMQGSVSEVKLEIVPRSGSAIPMVLNAQRHETPQGAYSELALFVARDRDKYERELLAARSRLEQLLAEGRKRQDEDRERAQIAEQMVGIVSHDLRNPLQTIQMGVLLLTRGGVSPHQLNVLGRVSRAAERSHRLIADLLDFTQARLGRGIAVHPAPIALHQAIADALDELGQAFPGRELVHEAEGEGECAADPDRIAQLLGNLVGNAMAYGQADAPVRVRSVIGPRAFELSVHNRGAPIPPSLQAHLFEPLVRGTAASGATRSVGLGLFIVGEIAKAHGGRVAVTSSEEQGTTFTASFPRGS</sequence>
<dbReference type="CDD" id="cd00075">
    <property type="entry name" value="HATPase"/>
    <property type="match status" value="1"/>
</dbReference>
<dbReference type="InterPro" id="IPR003661">
    <property type="entry name" value="HisK_dim/P_dom"/>
</dbReference>
<evidence type="ECO:0000256" key="4">
    <source>
        <dbReference type="ARBA" id="ARBA00022679"/>
    </source>
</evidence>
<dbReference type="PANTHER" id="PTHR42878:SF15">
    <property type="entry name" value="BACTERIOPHYTOCHROME"/>
    <property type="match status" value="1"/>
</dbReference>
<dbReference type="SUPFAM" id="SSF47384">
    <property type="entry name" value="Homodimeric domain of signal transducing histidine kinase"/>
    <property type="match status" value="1"/>
</dbReference>
<proteinExistence type="predicted"/>